<evidence type="ECO:0000313" key="5">
    <source>
        <dbReference type="EMBL" id="PRW20537.1"/>
    </source>
</evidence>
<keyword evidence="5" id="KW-0418">Kinase</keyword>
<dbReference type="SUPFAM" id="SSF52172">
    <property type="entry name" value="CheY-like"/>
    <property type="match status" value="2"/>
</dbReference>
<feature type="domain" description="Response regulatory" evidence="4">
    <location>
        <begin position="2"/>
        <end position="127"/>
    </location>
</feature>
<dbReference type="STRING" id="3076.A0A2P6TD16"/>
<feature type="domain" description="Response regulatory" evidence="4">
    <location>
        <begin position="140"/>
        <end position="265"/>
    </location>
</feature>
<dbReference type="EMBL" id="LHPG02000023">
    <property type="protein sequence ID" value="PRW20537.1"/>
    <property type="molecule type" value="Genomic_DNA"/>
</dbReference>
<protein>
    <submittedName>
        <fullName evidence="5">Hybrid sensor histidine kinase response regulator</fullName>
    </submittedName>
</protein>
<keyword evidence="3" id="KW-0472">Membrane</keyword>
<keyword evidence="1 2" id="KW-0597">Phosphoprotein</keyword>
<evidence type="ECO:0000256" key="3">
    <source>
        <dbReference type="SAM" id="Phobius"/>
    </source>
</evidence>
<feature type="modified residue" description="4-aspartylphosphate" evidence="2">
    <location>
        <position position="54"/>
    </location>
</feature>
<evidence type="ECO:0000259" key="4">
    <source>
        <dbReference type="PROSITE" id="PS50110"/>
    </source>
</evidence>
<dbReference type="AlphaFoldDB" id="A0A2P6TD16"/>
<evidence type="ECO:0000256" key="1">
    <source>
        <dbReference type="ARBA" id="ARBA00022553"/>
    </source>
</evidence>
<accession>A0A2P6TD16</accession>
<comment type="caution">
    <text evidence="5">The sequence shown here is derived from an EMBL/GenBank/DDBJ whole genome shotgun (WGS) entry which is preliminary data.</text>
</comment>
<reference evidence="5 6" key="1">
    <citation type="journal article" date="2018" name="Plant J.">
        <title>Genome sequences of Chlorella sorokiniana UTEX 1602 and Micractinium conductrix SAG 241.80: implications to maltose excretion by a green alga.</title>
        <authorList>
            <person name="Arriola M.B."/>
            <person name="Velmurugan N."/>
            <person name="Zhang Y."/>
            <person name="Plunkett M.H."/>
            <person name="Hondzo H."/>
            <person name="Barney B.M."/>
        </authorList>
    </citation>
    <scope>NUCLEOTIDE SEQUENCE [LARGE SCALE GENOMIC DNA]</scope>
    <source>
        <strain evidence="6">UTEX 1602</strain>
    </source>
</reference>
<proteinExistence type="predicted"/>
<sequence>MSVLVVDDQALNRVVIGALLRSLNLDVIEATNGQEGLLAYLRHGRDRIAFVFLDLVMPVWDGFRAALSIRSAESQRGWQQVPIVAYTSEDVQQGSPMFHKCMASGFNDVVPKPVNRRDATQLLSRWLPGMSGQPISPRMSVLVVDDQAINRVLVAALLRHLNLDVIEATNGREGLLAYLRHGRDRIAFVFLDLVMPVWDGFRAALSIRSAESQRGWQQVPIVAYTSEDVRQGSPIFHKCMASGFNDVVAKPMRRAQAVELLCRWLPNLRLAEQQASIGCSSTGSSGGGGCAVHCGCEQASCGGCFAAACVAATAVAAAAQRTAVGFAPRTMPNCSNKSAKGGMATSRLLVVALLAGCSALAAAQMHGGGMMMPAGVSVSGNMTSACYTDPAATDCKAFQRTDIDWQLDLTSLCLAMPFMTACTLWAECQPLQKAVDEATGLSKAANTLCSYPSLVASVCVEMPRMKGCEAWKALCAAKGSVVEQCTENPALPALVPAAGIDITPAGANNTTPLWTYDVKEAVDTICANEPSAEACANCTEAGRMFKNCPNPLETLSKLCAGKPDMAECAPFKEMCGEADVAKLWPDLCAGKFTVPPFKPVFRSINITDPCYSDPTADACKSFARAHTEWTSDMASLCNAMPFMVGCTLLADCKELIDTKNPATNKSMAFGTFCGMPSMVGSVCVDMGKMKGCEAYNALCKVEGTQVAGCKNPGVAPTLLTWNTYGVKDDVDAICATPEADQEVCATCAPGREWAKCKDPLSTLVQLCDVPEVPAQCANLTALCAEERVAEVYNSVCIGENAAANATTGTTPAPSPEMAPVMASGAASGALVPVATLLLAALAQVLLA</sequence>
<dbReference type="InterPro" id="IPR011006">
    <property type="entry name" value="CheY-like_superfamily"/>
</dbReference>
<evidence type="ECO:0000256" key="2">
    <source>
        <dbReference type="PROSITE-ProRule" id="PRU00169"/>
    </source>
</evidence>
<name>A0A2P6TD16_CHLSO</name>
<gene>
    <name evidence="5" type="ORF">C2E21_8976</name>
</gene>
<dbReference type="GO" id="GO:0016301">
    <property type="term" value="F:kinase activity"/>
    <property type="evidence" value="ECO:0007669"/>
    <property type="project" value="UniProtKB-KW"/>
</dbReference>
<keyword evidence="6" id="KW-1185">Reference proteome</keyword>
<keyword evidence="3" id="KW-1133">Transmembrane helix</keyword>
<dbReference type="PANTHER" id="PTHR45339:SF6">
    <property type="entry name" value="SENSORY HISTIDINE PROTEIN KINASE"/>
    <property type="match status" value="1"/>
</dbReference>
<dbReference type="SMART" id="SM00448">
    <property type="entry name" value="REC"/>
    <property type="match status" value="2"/>
</dbReference>
<dbReference type="InterPro" id="IPR001789">
    <property type="entry name" value="Sig_transdc_resp-reg_receiver"/>
</dbReference>
<dbReference type="Proteomes" id="UP000239899">
    <property type="component" value="Unassembled WGS sequence"/>
</dbReference>
<feature type="modified residue" description="4-aspartylphosphate" evidence="2">
    <location>
        <position position="192"/>
    </location>
</feature>
<organism evidence="5 6">
    <name type="scientific">Chlorella sorokiniana</name>
    <name type="common">Freshwater green alga</name>
    <dbReference type="NCBI Taxonomy" id="3076"/>
    <lineage>
        <taxon>Eukaryota</taxon>
        <taxon>Viridiplantae</taxon>
        <taxon>Chlorophyta</taxon>
        <taxon>core chlorophytes</taxon>
        <taxon>Trebouxiophyceae</taxon>
        <taxon>Chlorellales</taxon>
        <taxon>Chlorellaceae</taxon>
        <taxon>Chlorella clade</taxon>
        <taxon>Chlorella</taxon>
    </lineage>
</organism>
<evidence type="ECO:0000313" key="6">
    <source>
        <dbReference type="Proteomes" id="UP000239899"/>
    </source>
</evidence>
<keyword evidence="3" id="KW-0812">Transmembrane</keyword>
<dbReference type="CDD" id="cd17546">
    <property type="entry name" value="REC_hyHK_CKI1_RcsC-like"/>
    <property type="match status" value="2"/>
</dbReference>
<dbReference type="OrthoDB" id="21225at2759"/>
<dbReference type="GO" id="GO:0000160">
    <property type="term" value="P:phosphorelay signal transduction system"/>
    <property type="evidence" value="ECO:0007669"/>
    <property type="project" value="InterPro"/>
</dbReference>
<dbReference type="Gene3D" id="3.40.50.2300">
    <property type="match status" value="2"/>
</dbReference>
<dbReference type="Pfam" id="PF00072">
    <property type="entry name" value="Response_reg"/>
    <property type="match status" value="2"/>
</dbReference>
<dbReference type="PANTHER" id="PTHR45339">
    <property type="entry name" value="HYBRID SIGNAL TRANSDUCTION HISTIDINE KINASE J"/>
    <property type="match status" value="1"/>
</dbReference>
<keyword evidence="5" id="KW-0808">Transferase</keyword>
<feature type="transmembrane region" description="Helical" evidence="3">
    <location>
        <begin position="825"/>
        <end position="846"/>
    </location>
</feature>
<dbReference type="PROSITE" id="PS50110">
    <property type="entry name" value="RESPONSE_REGULATORY"/>
    <property type="match status" value="2"/>
</dbReference>